<reference evidence="2 3" key="1">
    <citation type="submission" date="2014-04" db="EMBL/GenBank/DDBJ databases">
        <authorList>
            <consortium name="DOE Joint Genome Institute"/>
            <person name="Kuo A."/>
            <person name="Ruytinx J."/>
            <person name="Rineau F."/>
            <person name="Colpaert J."/>
            <person name="Kohler A."/>
            <person name="Nagy L.G."/>
            <person name="Floudas D."/>
            <person name="Copeland A."/>
            <person name="Barry K.W."/>
            <person name="Cichocki N."/>
            <person name="Veneault-Fourrey C."/>
            <person name="LaButti K."/>
            <person name="Lindquist E.A."/>
            <person name="Lipzen A."/>
            <person name="Lundell T."/>
            <person name="Morin E."/>
            <person name="Murat C."/>
            <person name="Sun H."/>
            <person name="Tunlid A."/>
            <person name="Henrissat B."/>
            <person name="Grigoriev I.V."/>
            <person name="Hibbett D.S."/>
            <person name="Martin F."/>
            <person name="Nordberg H.P."/>
            <person name="Cantor M.N."/>
            <person name="Hua S.X."/>
        </authorList>
    </citation>
    <scope>NUCLEOTIDE SEQUENCE [LARGE SCALE GENOMIC DNA]</scope>
    <source>
        <strain evidence="2 3">UH-Slu-Lm8-n1</strain>
    </source>
</reference>
<evidence type="ECO:0000256" key="1">
    <source>
        <dbReference type="SAM" id="MobiDB-lite"/>
    </source>
</evidence>
<dbReference type="EMBL" id="KN836216">
    <property type="protein sequence ID" value="KIK32503.1"/>
    <property type="molecule type" value="Genomic_DNA"/>
</dbReference>
<proteinExistence type="predicted"/>
<dbReference type="AlphaFoldDB" id="A0A0D0AKV6"/>
<accession>A0A0D0AKV6</accession>
<gene>
    <name evidence="2" type="ORF">CY34DRAFT_55972</name>
</gene>
<evidence type="ECO:0008006" key="4">
    <source>
        <dbReference type="Google" id="ProtNLM"/>
    </source>
</evidence>
<dbReference type="Proteomes" id="UP000054485">
    <property type="component" value="Unassembled WGS sequence"/>
</dbReference>
<feature type="region of interest" description="Disordered" evidence="1">
    <location>
        <begin position="1"/>
        <end position="29"/>
    </location>
</feature>
<dbReference type="OrthoDB" id="2618291at2759"/>
<name>A0A0D0AKV6_9AGAM</name>
<evidence type="ECO:0000313" key="3">
    <source>
        <dbReference type="Proteomes" id="UP000054485"/>
    </source>
</evidence>
<dbReference type="InParanoid" id="A0A0D0AKV6"/>
<feature type="non-terminal residue" evidence="2">
    <location>
        <position position="1"/>
    </location>
</feature>
<dbReference type="HOGENOM" id="CLU_204263_0_0_1"/>
<protein>
    <recommendedName>
        <fullName evidence="4">Reverse transcriptase Ty1/copia-type domain-containing protein</fullName>
    </recommendedName>
</protein>
<keyword evidence="3" id="KW-1185">Reference proteome</keyword>
<evidence type="ECO:0000313" key="2">
    <source>
        <dbReference type="EMBL" id="KIK32503.1"/>
    </source>
</evidence>
<feature type="non-terminal residue" evidence="2">
    <location>
        <position position="52"/>
    </location>
</feature>
<organism evidence="2 3">
    <name type="scientific">Suillus luteus UH-Slu-Lm8-n1</name>
    <dbReference type="NCBI Taxonomy" id="930992"/>
    <lineage>
        <taxon>Eukaryota</taxon>
        <taxon>Fungi</taxon>
        <taxon>Dikarya</taxon>
        <taxon>Basidiomycota</taxon>
        <taxon>Agaricomycotina</taxon>
        <taxon>Agaricomycetes</taxon>
        <taxon>Agaricomycetidae</taxon>
        <taxon>Boletales</taxon>
        <taxon>Suillineae</taxon>
        <taxon>Suillaceae</taxon>
        <taxon>Suillus</taxon>
    </lineage>
</organism>
<reference evidence="3" key="2">
    <citation type="submission" date="2015-01" db="EMBL/GenBank/DDBJ databases">
        <title>Evolutionary Origins and Diversification of the Mycorrhizal Mutualists.</title>
        <authorList>
            <consortium name="DOE Joint Genome Institute"/>
            <consortium name="Mycorrhizal Genomics Consortium"/>
            <person name="Kohler A."/>
            <person name="Kuo A."/>
            <person name="Nagy L.G."/>
            <person name="Floudas D."/>
            <person name="Copeland A."/>
            <person name="Barry K.W."/>
            <person name="Cichocki N."/>
            <person name="Veneault-Fourrey C."/>
            <person name="LaButti K."/>
            <person name="Lindquist E.A."/>
            <person name="Lipzen A."/>
            <person name="Lundell T."/>
            <person name="Morin E."/>
            <person name="Murat C."/>
            <person name="Riley R."/>
            <person name="Ohm R."/>
            <person name="Sun H."/>
            <person name="Tunlid A."/>
            <person name="Henrissat B."/>
            <person name="Grigoriev I.V."/>
            <person name="Hibbett D.S."/>
            <person name="Martin F."/>
        </authorList>
    </citation>
    <scope>NUCLEOTIDE SEQUENCE [LARGE SCALE GENOMIC DNA]</scope>
    <source>
        <strain evidence="3">UH-Slu-Lm8-n1</strain>
    </source>
</reference>
<sequence length="52" mass="5695">QFGLKDAVPVSTPMEPGLHLSRKHHAPTSDDTISLMARTPYRSLVGSLMYLA</sequence>